<evidence type="ECO:0008006" key="4">
    <source>
        <dbReference type="Google" id="ProtNLM"/>
    </source>
</evidence>
<evidence type="ECO:0000313" key="3">
    <source>
        <dbReference type="Proteomes" id="UP000199161"/>
    </source>
</evidence>
<dbReference type="Proteomes" id="UP000199161">
    <property type="component" value="Unassembled WGS sequence"/>
</dbReference>
<proteinExistence type="predicted"/>
<keyword evidence="3" id="KW-1185">Reference proteome</keyword>
<name>A0A1I1LE48_NATHA</name>
<feature type="compositionally biased region" description="Basic and acidic residues" evidence="1">
    <location>
        <begin position="1"/>
        <end position="24"/>
    </location>
</feature>
<dbReference type="EMBL" id="FOKW01000014">
    <property type="protein sequence ID" value="SFC67800.1"/>
    <property type="molecule type" value="Genomic_DNA"/>
</dbReference>
<reference evidence="3" key="1">
    <citation type="submission" date="2016-10" db="EMBL/GenBank/DDBJ databases">
        <authorList>
            <person name="Varghese N."/>
            <person name="Submissions S."/>
        </authorList>
    </citation>
    <scope>NUCLEOTIDE SEQUENCE [LARGE SCALE GENOMIC DNA]</scope>
    <source>
        <strain evidence="3">DSM 13078</strain>
    </source>
</reference>
<gene>
    <name evidence="2" type="ORF">SAMN05444422_11456</name>
</gene>
<organism evidence="2 3">
    <name type="scientific">Natronobacterium haloterrestre</name>
    <name type="common">Halobiforma haloterrestris</name>
    <dbReference type="NCBI Taxonomy" id="148448"/>
    <lineage>
        <taxon>Archaea</taxon>
        <taxon>Methanobacteriati</taxon>
        <taxon>Methanobacteriota</taxon>
        <taxon>Stenosarchaea group</taxon>
        <taxon>Halobacteria</taxon>
        <taxon>Halobacteriales</taxon>
        <taxon>Natrialbaceae</taxon>
        <taxon>Natronobacterium</taxon>
    </lineage>
</organism>
<sequence>MTATKTDRVRSDNSVSRDRDRRETPGVTPENDPRLHRIVQLANQRDGPSTRNDIAGKSGWLLEEVDDYLEWLRQGNYVQWLEEDRTIIVLLTGRGEKLAEGIL</sequence>
<dbReference type="RefSeq" id="WP_089789746.1">
    <property type="nucleotide sequence ID" value="NZ_FOKW01000014.1"/>
</dbReference>
<accession>A0A1I1LE48</accession>
<evidence type="ECO:0000256" key="1">
    <source>
        <dbReference type="SAM" id="MobiDB-lite"/>
    </source>
</evidence>
<evidence type="ECO:0000313" key="2">
    <source>
        <dbReference type="EMBL" id="SFC67800.1"/>
    </source>
</evidence>
<feature type="region of interest" description="Disordered" evidence="1">
    <location>
        <begin position="1"/>
        <end position="37"/>
    </location>
</feature>
<dbReference type="AlphaFoldDB" id="A0A1I1LE48"/>
<protein>
    <recommendedName>
        <fullName evidence="4">Winged helix-turn-helix</fullName>
    </recommendedName>
</protein>